<accession>A0A0D0DTR2</accession>
<feature type="non-terminal residue" evidence="1">
    <location>
        <position position="1"/>
    </location>
</feature>
<sequence length="72" mass="8317">LKPSQHHALEHFTDYDPHIFCQRVRVNHEIFDNILDQISDHPIFSSGQSNNRQFPVAIQLAIFLNHTGHCGN</sequence>
<feature type="non-terminal residue" evidence="1">
    <location>
        <position position="72"/>
    </location>
</feature>
<proteinExistence type="predicted"/>
<name>A0A0D0DTR2_9AGAM</name>
<dbReference type="OrthoDB" id="2408877at2759"/>
<gene>
    <name evidence="1" type="ORF">PAXRUDRAFT_72617</name>
</gene>
<dbReference type="EMBL" id="KN825319">
    <property type="protein sequence ID" value="KIK92061.1"/>
    <property type="molecule type" value="Genomic_DNA"/>
</dbReference>
<organism evidence="1 2">
    <name type="scientific">Paxillus rubicundulus Ve08.2h10</name>
    <dbReference type="NCBI Taxonomy" id="930991"/>
    <lineage>
        <taxon>Eukaryota</taxon>
        <taxon>Fungi</taxon>
        <taxon>Dikarya</taxon>
        <taxon>Basidiomycota</taxon>
        <taxon>Agaricomycotina</taxon>
        <taxon>Agaricomycetes</taxon>
        <taxon>Agaricomycetidae</taxon>
        <taxon>Boletales</taxon>
        <taxon>Paxilineae</taxon>
        <taxon>Paxillaceae</taxon>
        <taxon>Paxillus</taxon>
    </lineage>
</organism>
<reference evidence="2" key="2">
    <citation type="submission" date="2015-01" db="EMBL/GenBank/DDBJ databases">
        <title>Evolutionary Origins and Diversification of the Mycorrhizal Mutualists.</title>
        <authorList>
            <consortium name="DOE Joint Genome Institute"/>
            <consortium name="Mycorrhizal Genomics Consortium"/>
            <person name="Kohler A."/>
            <person name="Kuo A."/>
            <person name="Nagy L.G."/>
            <person name="Floudas D."/>
            <person name="Copeland A."/>
            <person name="Barry K.W."/>
            <person name="Cichocki N."/>
            <person name="Veneault-Fourrey C."/>
            <person name="LaButti K."/>
            <person name="Lindquist E.A."/>
            <person name="Lipzen A."/>
            <person name="Lundell T."/>
            <person name="Morin E."/>
            <person name="Murat C."/>
            <person name="Riley R."/>
            <person name="Ohm R."/>
            <person name="Sun H."/>
            <person name="Tunlid A."/>
            <person name="Henrissat B."/>
            <person name="Grigoriev I.V."/>
            <person name="Hibbett D.S."/>
            <person name="Martin F."/>
        </authorList>
    </citation>
    <scope>NUCLEOTIDE SEQUENCE [LARGE SCALE GENOMIC DNA]</scope>
    <source>
        <strain evidence="2">Ve08.2h10</strain>
    </source>
</reference>
<evidence type="ECO:0000313" key="2">
    <source>
        <dbReference type="Proteomes" id="UP000054538"/>
    </source>
</evidence>
<keyword evidence="2" id="KW-1185">Reference proteome</keyword>
<dbReference type="Proteomes" id="UP000054538">
    <property type="component" value="Unassembled WGS sequence"/>
</dbReference>
<dbReference type="AlphaFoldDB" id="A0A0D0DTR2"/>
<dbReference type="HOGENOM" id="CLU_018552_16_2_1"/>
<dbReference type="InParanoid" id="A0A0D0DTR2"/>
<evidence type="ECO:0000313" key="1">
    <source>
        <dbReference type="EMBL" id="KIK92061.1"/>
    </source>
</evidence>
<protein>
    <submittedName>
        <fullName evidence="1">Uncharacterized protein</fullName>
    </submittedName>
</protein>
<reference evidence="1 2" key="1">
    <citation type="submission" date="2014-04" db="EMBL/GenBank/DDBJ databases">
        <authorList>
            <consortium name="DOE Joint Genome Institute"/>
            <person name="Kuo A."/>
            <person name="Kohler A."/>
            <person name="Jargeat P."/>
            <person name="Nagy L.G."/>
            <person name="Floudas D."/>
            <person name="Copeland A."/>
            <person name="Barry K.W."/>
            <person name="Cichocki N."/>
            <person name="Veneault-Fourrey C."/>
            <person name="LaButti K."/>
            <person name="Lindquist E.A."/>
            <person name="Lipzen A."/>
            <person name="Lundell T."/>
            <person name="Morin E."/>
            <person name="Murat C."/>
            <person name="Sun H."/>
            <person name="Tunlid A."/>
            <person name="Henrissat B."/>
            <person name="Grigoriev I.V."/>
            <person name="Hibbett D.S."/>
            <person name="Martin F."/>
            <person name="Nordberg H.P."/>
            <person name="Cantor M.N."/>
            <person name="Hua S.X."/>
        </authorList>
    </citation>
    <scope>NUCLEOTIDE SEQUENCE [LARGE SCALE GENOMIC DNA]</scope>
    <source>
        <strain evidence="1 2">Ve08.2h10</strain>
    </source>
</reference>